<evidence type="ECO:0000256" key="6">
    <source>
        <dbReference type="ARBA" id="ARBA00034875"/>
    </source>
</evidence>
<sequence length="288" mass="33662">IENHGLVKETENIFTLWCSGRVCVEGMLVELKFLKRQDLVNTISTLIKPAIDQIIVKVFLHYDAMDAFVFCIAQKKSAVKLVKEMNDLSTYCPERKSSDKYGVAGETFVLMNEIGEVANLLLDSKVTSLLNKYDKRIDFIHISDQFSGPKIPEETQLVKLPEVKKIMIFGFNCPENGKMNAENMEDFKPLMQLVFYMLEKVKKLRLSKEGKIKSDKNRQKVEEIFLKATHSQRQEAAQAKREERRRAEKERILNEEDPDKQRKWEEREHRRELKRKAPKMKQLKVKAL</sequence>
<evidence type="ECO:0000256" key="8">
    <source>
        <dbReference type="SAM" id="MobiDB-lite"/>
    </source>
</evidence>
<feature type="region of interest" description="Disordered" evidence="8">
    <location>
        <begin position="227"/>
        <end position="288"/>
    </location>
</feature>
<dbReference type="PANTHER" id="PTHR12883:SF0">
    <property type="entry name" value="PAT COMPLEX SUBUNIT CCDC47"/>
    <property type="match status" value="1"/>
</dbReference>
<dbReference type="OrthoDB" id="10039147at2759"/>
<comment type="similarity">
    <text evidence="5">Belongs to the CCDC47 family.</text>
</comment>
<dbReference type="EMBL" id="NCKV01004155">
    <property type="protein sequence ID" value="RWS25017.1"/>
    <property type="molecule type" value="Genomic_DNA"/>
</dbReference>
<dbReference type="GO" id="GO:0005509">
    <property type="term" value="F:calcium ion binding"/>
    <property type="evidence" value="ECO:0007669"/>
    <property type="project" value="InterPro"/>
</dbReference>
<dbReference type="PANTHER" id="PTHR12883">
    <property type="entry name" value="ADIPOCYTE-SPECIFIC PROTEIN 4-RELATED"/>
    <property type="match status" value="1"/>
</dbReference>
<evidence type="ECO:0000256" key="3">
    <source>
        <dbReference type="ARBA" id="ARBA00023136"/>
    </source>
</evidence>
<dbReference type="VEuPathDB" id="VectorBase:LDEU007023"/>
<evidence type="ECO:0000256" key="5">
    <source>
        <dbReference type="ARBA" id="ARBA00034746"/>
    </source>
</evidence>
<gene>
    <name evidence="9" type="ORF">B4U80_01427</name>
</gene>
<dbReference type="Pfam" id="PF07946">
    <property type="entry name" value="CCDC47"/>
    <property type="match status" value="1"/>
</dbReference>
<evidence type="ECO:0000256" key="4">
    <source>
        <dbReference type="ARBA" id="ARBA00034697"/>
    </source>
</evidence>
<dbReference type="Proteomes" id="UP000288716">
    <property type="component" value="Unassembled WGS sequence"/>
</dbReference>
<feature type="compositionally biased region" description="Basic and acidic residues" evidence="8">
    <location>
        <begin position="238"/>
        <end position="271"/>
    </location>
</feature>
<organism evidence="9 10">
    <name type="scientific">Leptotrombidium deliense</name>
    <dbReference type="NCBI Taxonomy" id="299467"/>
    <lineage>
        <taxon>Eukaryota</taxon>
        <taxon>Metazoa</taxon>
        <taxon>Ecdysozoa</taxon>
        <taxon>Arthropoda</taxon>
        <taxon>Chelicerata</taxon>
        <taxon>Arachnida</taxon>
        <taxon>Acari</taxon>
        <taxon>Acariformes</taxon>
        <taxon>Trombidiformes</taxon>
        <taxon>Prostigmata</taxon>
        <taxon>Anystina</taxon>
        <taxon>Parasitengona</taxon>
        <taxon>Trombiculoidea</taxon>
        <taxon>Trombiculidae</taxon>
        <taxon>Leptotrombidium</taxon>
    </lineage>
</organism>
<evidence type="ECO:0000313" key="10">
    <source>
        <dbReference type="Proteomes" id="UP000288716"/>
    </source>
</evidence>
<evidence type="ECO:0000313" key="9">
    <source>
        <dbReference type="EMBL" id="RWS25017.1"/>
    </source>
</evidence>
<dbReference type="STRING" id="299467.A0A443SBY8"/>
<comment type="subcellular location">
    <subcellularLocation>
        <location evidence="4">Rough endoplasmic reticulum membrane</location>
        <topology evidence="4">Single-pass type I membrane protein</topology>
    </subcellularLocation>
</comment>
<keyword evidence="10" id="KW-1185">Reference proteome</keyword>
<evidence type="ECO:0000256" key="2">
    <source>
        <dbReference type="ARBA" id="ARBA00022989"/>
    </source>
</evidence>
<keyword evidence="2" id="KW-1133">Transmembrane helix</keyword>
<dbReference type="GO" id="GO:0032469">
    <property type="term" value="P:endoplasmic reticulum calcium ion homeostasis"/>
    <property type="evidence" value="ECO:0007669"/>
    <property type="project" value="InterPro"/>
</dbReference>
<protein>
    <recommendedName>
        <fullName evidence="6">PAT complex subunit CCDC47</fullName>
    </recommendedName>
    <alternativeName>
        <fullName evidence="7">Coiled-coil domain-containing protein 47</fullName>
    </alternativeName>
</protein>
<reference evidence="9 10" key="1">
    <citation type="journal article" date="2018" name="Gigascience">
        <title>Genomes of trombidid mites reveal novel predicted allergens and laterally-transferred genes associated with secondary metabolism.</title>
        <authorList>
            <person name="Dong X."/>
            <person name="Chaisiri K."/>
            <person name="Xia D."/>
            <person name="Armstrong S.D."/>
            <person name="Fang Y."/>
            <person name="Donnelly M.J."/>
            <person name="Kadowaki T."/>
            <person name="McGarry J.W."/>
            <person name="Darby A.C."/>
            <person name="Makepeace B.L."/>
        </authorList>
    </citation>
    <scope>NUCLEOTIDE SEQUENCE [LARGE SCALE GENOMIC DNA]</scope>
    <source>
        <strain evidence="9">UoL-UT</strain>
    </source>
</reference>
<proteinExistence type="inferred from homology"/>
<feature type="non-terminal residue" evidence="9">
    <location>
        <position position="1"/>
    </location>
</feature>
<comment type="caution">
    <text evidence="9">The sequence shown here is derived from an EMBL/GenBank/DDBJ whole genome shotgun (WGS) entry which is preliminary data.</text>
</comment>
<feature type="compositionally biased region" description="Basic residues" evidence="8">
    <location>
        <begin position="272"/>
        <end position="288"/>
    </location>
</feature>
<evidence type="ECO:0000256" key="1">
    <source>
        <dbReference type="ARBA" id="ARBA00022692"/>
    </source>
</evidence>
<dbReference type="InterPro" id="IPR012879">
    <property type="entry name" value="CCDC47"/>
</dbReference>
<dbReference type="AlphaFoldDB" id="A0A443SBY8"/>
<dbReference type="GO" id="GO:0030867">
    <property type="term" value="C:rough endoplasmic reticulum membrane"/>
    <property type="evidence" value="ECO:0007669"/>
    <property type="project" value="UniProtKB-SubCell"/>
</dbReference>
<keyword evidence="1" id="KW-0812">Transmembrane</keyword>
<name>A0A443SBY8_9ACAR</name>
<keyword evidence="3" id="KW-0472">Membrane</keyword>
<evidence type="ECO:0000256" key="7">
    <source>
        <dbReference type="ARBA" id="ARBA00034902"/>
    </source>
</evidence>
<accession>A0A443SBY8</accession>